<reference evidence="3" key="1">
    <citation type="submission" date="2022-09" db="EMBL/GenBank/DDBJ databases">
        <title>genome sequence of Deinococcus rubellus.</title>
        <authorList>
            <person name="Srinivasan S."/>
        </authorList>
    </citation>
    <scope>NUCLEOTIDE SEQUENCE</scope>
    <source>
        <strain evidence="3">Ant6</strain>
    </source>
</reference>
<dbReference type="PANTHER" id="PTHR36302:SF1">
    <property type="entry name" value="COPPER CHAPERONE PCU(A)C"/>
    <property type="match status" value="1"/>
</dbReference>
<evidence type="ECO:0000256" key="2">
    <source>
        <dbReference type="SAM" id="SignalP"/>
    </source>
</evidence>
<dbReference type="EMBL" id="CP104213">
    <property type="protein sequence ID" value="UWX63533.1"/>
    <property type="molecule type" value="Genomic_DNA"/>
</dbReference>
<dbReference type="RefSeq" id="WP_260559818.1">
    <property type="nucleotide sequence ID" value="NZ_BAABEC010000181.1"/>
</dbReference>
<dbReference type="Gene3D" id="2.60.40.1890">
    <property type="entry name" value="PCu(A)C copper chaperone"/>
    <property type="match status" value="1"/>
</dbReference>
<feature type="region of interest" description="Disordered" evidence="1">
    <location>
        <begin position="24"/>
        <end position="50"/>
    </location>
</feature>
<gene>
    <name evidence="3" type="ORF">N0D28_12410</name>
</gene>
<feature type="compositionally biased region" description="Low complexity" evidence="1">
    <location>
        <begin position="31"/>
        <end position="40"/>
    </location>
</feature>
<dbReference type="InterPro" id="IPR036182">
    <property type="entry name" value="PCuAC_sf"/>
</dbReference>
<proteinExistence type="predicted"/>
<dbReference type="SUPFAM" id="SSF110087">
    <property type="entry name" value="DR1885-like metal-binding protein"/>
    <property type="match status" value="1"/>
</dbReference>
<keyword evidence="4" id="KW-1185">Reference proteome</keyword>
<dbReference type="Proteomes" id="UP001060261">
    <property type="component" value="Chromosome"/>
</dbReference>
<evidence type="ECO:0000313" key="3">
    <source>
        <dbReference type="EMBL" id="UWX63533.1"/>
    </source>
</evidence>
<dbReference type="InterPro" id="IPR058248">
    <property type="entry name" value="Lxx211020-like"/>
</dbReference>
<feature type="signal peptide" evidence="2">
    <location>
        <begin position="1"/>
        <end position="21"/>
    </location>
</feature>
<name>A0ABY5YIB3_9DEIO</name>
<keyword evidence="2" id="KW-0732">Signal</keyword>
<dbReference type="InterPro" id="IPR007410">
    <property type="entry name" value="LpqE-like"/>
</dbReference>
<evidence type="ECO:0000313" key="4">
    <source>
        <dbReference type="Proteomes" id="UP001060261"/>
    </source>
</evidence>
<protein>
    <submittedName>
        <fullName evidence="3">Copper chaperone PCu(A)C</fullName>
    </submittedName>
</protein>
<sequence length="177" mass="18479">MSRIPLLFSLIALTLAAPAQAQHHHAVSDHSMPSMSMPMPTKSATSKAATKLPAAPVRVSGAFVQALPPGTADGSVYLNLTNTGKTALKLTGGTSSVSQAVTPMQQTKMTGMAGMTGMKDLPAMTIAPGQTLKLSPGGDHLMLYRMKRVPLVGETVSLTLNFVGYAPLTLKVPVKRL</sequence>
<dbReference type="PANTHER" id="PTHR36302">
    <property type="entry name" value="BLR7088 PROTEIN"/>
    <property type="match status" value="1"/>
</dbReference>
<feature type="chain" id="PRO_5045622260" evidence="2">
    <location>
        <begin position="22"/>
        <end position="177"/>
    </location>
</feature>
<accession>A0ABY5YIB3</accession>
<evidence type="ECO:0000256" key="1">
    <source>
        <dbReference type="SAM" id="MobiDB-lite"/>
    </source>
</evidence>
<dbReference type="Pfam" id="PF04314">
    <property type="entry name" value="PCuAC"/>
    <property type="match status" value="1"/>
</dbReference>
<organism evidence="3 4">
    <name type="scientific">Deinococcus rubellus</name>
    <dbReference type="NCBI Taxonomy" id="1889240"/>
    <lineage>
        <taxon>Bacteria</taxon>
        <taxon>Thermotogati</taxon>
        <taxon>Deinococcota</taxon>
        <taxon>Deinococci</taxon>
        <taxon>Deinococcales</taxon>
        <taxon>Deinococcaceae</taxon>
        <taxon>Deinococcus</taxon>
    </lineage>
</organism>